<dbReference type="InterPro" id="IPR026444">
    <property type="entry name" value="Secre_tail"/>
</dbReference>
<feature type="chain" id="PRO_5045156830" description="Secretion system C-terminal sorting domain-containing protein" evidence="2">
    <location>
        <begin position="26"/>
        <end position="452"/>
    </location>
</feature>
<organism evidence="4 5">
    <name type="scientific">Postechiella marina</name>
    <dbReference type="NCBI Taxonomy" id="943941"/>
    <lineage>
        <taxon>Bacteria</taxon>
        <taxon>Pseudomonadati</taxon>
        <taxon>Bacteroidota</taxon>
        <taxon>Flavobacteriia</taxon>
        <taxon>Flavobacteriales</taxon>
        <taxon>Flavobacteriaceae</taxon>
        <taxon>Postechiella</taxon>
    </lineage>
</organism>
<evidence type="ECO:0000259" key="3">
    <source>
        <dbReference type="Pfam" id="PF18962"/>
    </source>
</evidence>
<dbReference type="EMBL" id="BAABCA010000006">
    <property type="protein sequence ID" value="GAA4238261.1"/>
    <property type="molecule type" value="Genomic_DNA"/>
</dbReference>
<reference evidence="5" key="1">
    <citation type="journal article" date="2019" name="Int. J. Syst. Evol. Microbiol.">
        <title>The Global Catalogue of Microorganisms (GCM) 10K type strain sequencing project: providing services to taxonomists for standard genome sequencing and annotation.</title>
        <authorList>
            <consortium name="The Broad Institute Genomics Platform"/>
            <consortium name="The Broad Institute Genome Sequencing Center for Infectious Disease"/>
            <person name="Wu L."/>
            <person name="Ma J."/>
        </authorList>
    </citation>
    <scope>NUCLEOTIDE SEQUENCE [LARGE SCALE GENOMIC DNA]</scope>
    <source>
        <strain evidence="5">JCM 17630</strain>
    </source>
</reference>
<dbReference type="Pfam" id="PF18962">
    <property type="entry name" value="Por_Secre_tail"/>
    <property type="match status" value="1"/>
</dbReference>
<evidence type="ECO:0000256" key="2">
    <source>
        <dbReference type="SAM" id="SignalP"/>
    </source>
</evidence>
<feature type="signal peptide" evidence="2">
    <location>
        <begin position="1"/>
        <end position="25"/>
    </location>
</feature>
<comment type="caution">
    <text evidence="4">The sequence shown here is derived from an EMBL/GenBank/DDBJ whole genome shotgun (WGS) entry which is preliminary data.</text>
</comment>
<protein>
    <recommendedName>
        <fullName evidence="3">Secretion system C-terminal sorting domain-containing protein</fullName>
    </recommendedName>
</protein>
<evidence type="ECO:0000313" key="4">
    <source>
        <dbReference type="EMBL" id="GAA4238261.1"/>
    </source>
</evidence>
<evidence type="ECO:0000313" key="5">
    <source>
        <dbReference type="Proteomes" id="UP001501496"/>
    </source>
</evidence>
<gene>
    <name evidence="4" type="ORF">GCM10022291_28060</name>
</gene>
<accession>A0ABP8CEB9</accession>
<dbReference type="RefSeq" id="WP_344788934.1">
    <property type="nucleotide sequence ID" value="NZ_BAABCA010000006.1"/>
</dbReference>
<dbReference type="NCBIfam" id="TIGR04183">
    <property type="entry name" value="Por_Secre_tail"/>
    <property type="match status" value="1"/>
</dbReference>
<feature type="domain" description="Secretion system C-terminal sorting" evidence="3">
    <location>
        <begin position="383"/>
        <end position="449"/>
    </location>
</feature>
<name>A0ABP8CEB9_9FLAO</name>
<dbReference type="Proteomes" id="UP001501496">
    <property type="component" value="Unassembled WGS sequence"/>
</dbReference>
<evidence type="ECO:0000256" key="1">
    <source>
        <dbReference type="ARBA" id="ARBA00022729"/>
    </source>
</evidence>
<sequence length="452" mass="49650">MKKKLFSKLLFIGITLSLINLNLHAQTFTFDTATDTEGWVKNYATSDPVQATESGNGVLSFDGAGKNVTLKRNVTAGSGIDATTNKYLKIIIKNTSTANKMRLGYEQGPGSGAYSWTAFKDITAADTDYNTYYISIGTNANWDGEELNLQLQFRLDNAADAVSGTFYIDELSFFAPVTTYNGILQNPGFDDVPGDFGPYSSDNKTYMTTSASAEETHNSSSQSFNIAFNAPNYANATTNYEVVNFYNAYRPDVGPFAIGDNPVMKTGIYVKYINNEVGAPASKDIRIQGMWVLTDGANPPAYRGVGVTKTLQNGGDWTLFEFERTETTAAFDNSFFRFALFIDDGASSMELGDNLYIDSMTSCMDCPTLGTENLKKDDASIVLYPNPAQNILNISSKNKTVSKVEIYSILGSKVLEIKNQNSINISQLNRGIYISKIYDNNNAVSTKRFIKK</sequence>
<keyword evidence="5" id="KW-1185">Reference proteome</keyword>
<keyword evidence="1 2" id="KW-0732">Signal</keyword>
<proteinExistence type="predicted"/>